<dbReference type="CDD" id="cd00038">
    <property type="entry name" value="CAP_ED"/>
    <property type="match status" value="1"/>
</dbReference>
<dbReference type="PANTHER" id="PTHR24567:SF74">
    <property type="entry name" value="HTH-TYPE TRANSCRIPTIONAL REGULATOR ARCR"/>
    <property type="match status" value="1"/>
</dbReference>
<proteinExistence type="predicted"/>
<dbReference type="InterPro" id="IPR012318">
    <property type="entry name" value="HTH_CRP"/>
</dbReference>
<evidence type="ECO:0000256" key="3">
    <source>
        <dbReference type="ARBA" id="ARBA00023163"/>
    </source>
</evidence>
<dbReference type="SUPFAM" id="SSF46785">
    <property type="entry name" value="Winged helix' DNA-binding domain"/>
    <property type="match status" value="1"/>
</dbReference>
<dbReference type="InterPro" id="IPR050397">
    <property type="entry name" value="Env_Response_Regulators"/>
</dbReference>
<keyword evidence="7" id="KW-1185">Reference proteome</keyword>
<dbReference type="GO" id="GO:0003700">
    <property type="term" value="F:DNA-binding transcription factor activity"/>
    <property type="evidence" value="ECO:0007669"/>
    <property type="project" value="TreeGrafter"/>
</dbReference>
<evidence type="ECO:0000256" key="1">
    <source>
        <dbReference type="ARBA" id="ARBA00023015"/>
    </source>
</evidence>
<dbReference type="EMBL" id="JAPOHD010000027">
    <property type="protein sequence ID" value="MCY1721107.1"/>
    <property type="molecule type" value="Genomic_DNA"/>
</dbReference>
<dbReference type="Gene3D" id="1.10.10.10">
    <property type="entry name" value="Winged helix-like DNA-binding domain superfamily/Winged helix DNA-binding domain"/>
    <property type="match status" value="1"/>
</dbReference>
<reference evidence="6" key="1">
    <citation type="submission" date="2022-11" db="EMBL/GenBank/DDBJ databases">
        <title>Marilongibacter aestuarii gen. nov., sp. nov., isolated from tidal flat sediment.</title>
        <authorList>
            <person name="Jiayan W."/>
        </authorList>
    </citation>
    <scope>NUCLEOTIDE SEQUENCE</scope>
    <source>
        <strain evidence="6">Z1-6</strain>
    </source>
</reference>
<evidence type="ECO:0000256" key="2">
    <source>
        <dbReference type="ARBA" id="ARBA00023125"/>
    </source>
</evidence>
<accession>A0A9X3J6M2</accession>
<dbReference type="PROSITE" id="PS50042">
    <property type="entry name" value="CNMP_BINDING_3"/>
    <property type="match status" value="1"/>
</dbReference>
<evidence type="ECO:0000259" key="4">
    <source>
        <dbReference type="PROSITE" id="PS50042"/>
    </source>
</evidence>
<name>A0A9X3J6M2_9BACT</name>
<dbReference type="InterPro" id="IPR000595">
    <property type="entry name" value="cNMP-bd_dom"/>
</dbReference>
<dbReference type="GO" id="GO:0005829">
    <property type="term" value="C:cytosol"/>
    <property type="evidence" value="ECO:0007669"/>
    <property type="project" value="TreeGrafter"/>
</dbReference>
<dbReference type="SMART" id="SM00419">
    <property type="entry name" value="HTH_CRP"/>
    <property type="match status" value="1"/>
</dbReference>
<keyword evidence="1" id="KW-0805">Transcription regulation</keyword>
<dbReference type="InterPro" id="IPR036388">
    <property type="entry name" value="WH-like_DNA-bd_sf"/>
</dbReference>
<dbReference type="GO" id="GO:0003677">
    <property type="term" value="F:DNA binding"/>
    <property type="evidence" value="ECO:0007669"/>
    <property type="project" value="UniProtKB-KW"/>
</dbReference>
<dbReference type="PANTHER" id="PTHR24567">
    <property type="entry name" value="CRP FAMILY TRANSCRIPTIONAL REGULATORY PROTEIN"/>
    <property type="match status" value="1"/>
</dbReference>
<protein>
    <submittedName>
        <fullName evidence="6">Crp/Fnr family transcriptional regulator</fullName>
    </submittedName>
</protein>
<dbReference type="Gene3D" id="2.60.120.10">
    <property type="entry name" value="Jelly Rolls"/>
    <property type="match status" value="1"/>
</dbReference>
<dbReference type="InterPro" id="IPR036390">
    <property type="entry name" value="WH_DNA-bd_sf"/>
</dbReference>
<dbReference type="InterPro" id="IPR014710">
    <property type="entry name" value="RmlC-like_jellyroll"/>
</dbReference>
<evidence type="ECO:0000313" key="7">
    <source>
        <dbReference type="Proteomes" id="UP001145087"/>
    </source>
</evidence>
<comment type="caution">
    <text evidence="6">The sequence shown here is derived from an EMBL/GenBank/DDBJ whole genome shotgun (WGS) entry which is preliminary data.</text>
</comment>
<organism evidence="6 7">
    <name type="scientific">Draconibacterium aestuarii</name>
    <dbReference type="NCBI Taxonomy" id="2998507"/>
    <lineage>
        <taxon>Bacteria</taxon>
        <taxon>Pseudomonadati</taxon>
        <taxon>Bacteroidota</taxon>
        <taxon>Bacteroidia</taxon>
        <taxon>Marinilabiliales</taxon>
        <taxon>Prolixibacteraceae</taxon>
        <taxon>Draconibacterium</taxon>
    </lineage>
</organism>
<sequence>MKVIRPSCPSCLSKALSFFNELDSFDLKNLSENKTCNFYKKGHIIFYEGRTSTGVYCLEQGRAKIYRVGMDGKEQILRLATAGSLLGIRALLKGERYSASAATLEDSVICFINKSFFFHLIEKHPKMNAEIVEHLCELLKDAEDKIISIAQKPVRERLAESLLILNRVFKPDGENEIKPNISLPREDLANIVGTATETIIRLLHDFKEEKLVEIDGRSIILSDIEGLKRTAKMFK</sequence>
<evidence type="ECO:0000313" key="6">
    <source>
        <dbReference type="EMBL" id="MCY1721107.1"/>
    </source>
</evidence>
<dbReference type="Pfam" id="PF00027">
    <property type="entry name" value="cNMP_binding"/>
    <property type="match status" value="1"/>
</dbReference>
<dbReference type="AlphaFoldDB" id="A0A9X3J6M2"/>
<feature type="domain" description="Cyclic nucleotide-binding" evidence="4">
    <location>
        <begin position="18"/>
        <end position="138"/>
    </location>
</feature>
<dbReference type="PRINTS" id="PR00034">
    <property type="entry name" value="HTHCRP"/>
</dbReference>
<keyword evidence="3" id="KW-0804">Transcription</keyword>
<dbReference type="RefSeq" id="WP_343333441.1">
    <property type="nucleotide sequence ID" value="NZ_JAPOHD010000027.1"/>
</dbReference>
<dbReference type="Pfam" id="PF13545">
    <property type="entry name" value="HTH_Crp_2"/>
    <property type="match status" value="1"/>
</dbReference>
<keyword evidence="2" id="KW-0238">DNA-binding</keyword>
<evidence type="ECO:0000259" key="5">
    <source>
        <dbReference type="PROSITE" id="PS51063"/>
    </source>
</evidence>
<feature type="domain" description="HTH crp-type" evidence="5">
    <location>
        <begin position="152"/>
        <end position="225"/>
    </location>
</feature>
<dbReference type="PROSITE" id="PS51063">
    <property type="entry name" value="HTH_CRP_2"/>
    <property type="match status" value="1"/>
</dbReference>
<dbReference type="SMART" id="SM00100">
    <property type="entry name" value="cNMP"/>
    <property type="match status" value="1"/>
</dbReference>
<dbReference type="SUPFAM" id="SSF51206">
    <property type="entry name" value="cAMP-binding domain-like"/>
    <property type="match status" value="1"/>
</dbReference>
<gene>
    <name evidence="6" type="ORF">OU798_12185</name>
</gene>
<dbReference type="InterPro" id="IPR018490">
    <property type="entry name" value="cNMP-bd_dom_sf"/>
</dbReference>
<dbReference type="Proteomes" id="UP001145087">
    <property type="component" value="Unassembled WGS sequence"/>
</dbReference>